<evidence type="ECO:0008006" key="4">
    <source>
        <dbReference type="Google" id="ProtNLM"/>
    </source>
</evidence>
<dbReference type="STRING" id="388408.LAX5112_02032"/>
<dbReference type="EMBL" id="CXWD01000007">
    <property type="protein sequence ID" value="CTQ69226.1"/>
    <property type="molecule type" value="Genomic_DNA"/>
</dbReference>
<feature type="transmembrane region" description="Helical" evidence="1">
    <location>
        <begin position="105"/>
        <end position="122"/>
    </location>
</feature>
<reference evidence="3" key="1">
    <citation type="submission" date="2015-07" db="EMBL/GenBank/DDBJ databases">
        <authorList>
            <person name="Rodrigo-Torres Lidia"/>
            <person name="Arahal R.David."/>
        </authorList>
    </citation>
    <scope>NUCLEOTIDE SEQUENCE [LARGE SCALE GENOMIC DNA]</scope>
    <source>
        <strain evidence="3">CECT 5112</strain>
    </source>
</reference>
<gene>
    <name evidence="2" type="ORF">LAX5112_02032</name>
</gene>
<protein>
    <recommendedName>
        <fullName evidence="4">DUF423 domain-containing protein</fullName>
    </recommendedName>
</protein>
<name>A0A0M7A470_9HYPH</name>
<dbReference type="RefSeq" id="WP_055671718.1">
    <property type="nucleotide sequence ID" value="NZ_CXWD01000007.1"/>
</dbReference>
<dbReference type="OrthoDB" id="7667463at2"/>
<keyword evidence="1" id="KW-0812">Transmembrane</keyword>
<evidence type="ECO:0000313" key="2">
    <source>
        <dbReference type="EMBL" id="CTQ69226.1"/>
    </source>
</evidence>
<organism evidence="2 3">
    <name type="scientific">Roseibium alexandrii</name>
    <dbReference type="NCBI Taxonomy" id="388408"/>
    <lineage>
        <taxon>Bacteria</taxon>
        <taxon>Pseudomonadati</taxon>
        <taxon>Pseudomonadota</taxon>
        <taxon>Alphaproteobacteria</taxon>
        <taxon>Hyphomicrobiales</taxon>
        <taxon>Stappiaceae</taxon>
        <taxon>Roseibium</taxon>
    </lineage>
</organism>
<keyword evidence="3" id="KW-1185">Reference proteome</keyword>
<accession>A0A0M7A470</accession>
<feature type="transmembrane region" description="Helical" evidence="1">
    <location>
        <begin position="44"/>
        <end position="68"/>
    </location>
</feature>
<proteinExistence type="predicted"/>
<evidence type="ECO:0000256" key="1">
    <source>
        <dbReference type="SAM" id="Phobius"/>
    </source>
</evidence>
<sequence>MNIFFASAGGLAAIVCLIHTFLGGRAIAEPLLNAPGLHPVPKLTTYYCWHIVTITLAVIAGMFGYAALFAGGTDLGWVATILTFGYCVLGLAVPVFKNQAFKDMPQGWLFLPIVILGALGGSL</sequence>
<keyword evidence="1" id="KW-1133">Transmembrane helix</keyword>
<dbReference type="Proteomes" id="UP000053235">
    <property type="component" value="Unassembled WGS sequence"/>
</dbReference>
<feature type="transmembrane region" description="Helical" evidence="1">
    <location>
        <begin position="75"/>
        <end position="93"/>
    </location>
</feature>
<keyword evidence="1" id="KW-0472">Membrane</keyword>
<dbReference type="AlphaFoldDB" id="A0A0M7A470"/>
<evidence type="ECO:0000313" key="3">
    <source>
        <dbReference type="Proteomes" id="UP000053235"/>
    </source>
</evidence>